<dbReference type="GO" id="GO:0015144">
    <property type="term" value="F:carbohydrate transmembrane transporter activity"/>
    <property type="evidence" value="ECO:0007669"/>
    <property type="project" value="InterPro"/>
</dbReference>
<dbReference type="Proteomes" id="UP000053766">
    <property type="component" value="Unassembled WGS sequence"/>
</dbReference>
<feature type="transmembrane region" description="Helical" evidence="6">
    <location>
        <begin position="146"/>
        <end position="165"/>
    </location>
</feature>
<sequence length="257" mass="28361">MGDWNVCYFDKYFSFMSYKSISRFGLFGVNAHFPTLPFLNYFGLLLVIIGGIAFSRIRPNVDTVTIDNDLSIEENVLPREDTEESSSLLNHDMSIAVGCRNKRIFAIFAALVAGVFYGITFVPVIYMQDHPDMFPGTSRNGLTYVFSHYCGIFITATLLFALYIVYSNNRPAVNSHIIGPSLMAGCMWGIAQSSWFVANDNLSQSVTFPIITMLPGVGAALWSVFYFREISGPSNLCTLVVATLTTLTGAILVGVSK</sequence>
<organism evidence="7 8">
    <name type="scientific">Dictyocaulus viviparus</name>
    <name type="common">Bovine lungworm</name>
    <dbReference type="NCBI Taxonomy" id="29172"/>
    <lineage>
        <taxon>Eukaryota</taxon>
        <taxon>Metazoa</taxon>
        <taxon>Ecdysozoa</taxon>
        <taxon>Nematoda</taxon>
        <taxon>Chromadorea</taxon>
        <taxon>Rhabditida</taxon>
        <taxon>Rhabditina</taxon>
        <taxon>Rhabditomorpha</taxon>
        <taxon>Strongyloidea</taxon>
        <taxon>Metastrongylidae</taxon>
        <taxon>Dictyocaulus</taxon>
    </lineage>
</organism>
<evidence type="ECO:0000256" key="1">
    <source>
        <dbReference type="ARBA" id="ARBA00004141"/>
    </source>
</evidence>
<accession>A0A0D8Y6G1</accession>
<feature type="transmembrane region" description="Helical" evidence="6">
    <location>
        <begin position="38"/>
        <end position="57"/>
    </location>
</feature>
<dbReference type="Pfam" id="PF07857">
    <property type="entry name" value="TMEM144"/>
    <property type="match status" value="1"/>
</dbReference>
<feature type="transmembrane region" description="Helical" evidence="6">
    <location>
        <begin position="177"/>
        <end position="196"/>
    </location>
</feature>
<keyword evidence="3 6" id="KW-0812">Transmembrane</keyword>
<dbReference type="OrthoDB" id="426527at2759"/>
<name>A0A0D8Y6G1_DICVI</name>
<evidence type="ECO:0000256" key="4">
    <source>
        <dbReference type="ARBA" id="ARBA00022989"/>
    </source>
</evidence>
<feature type="transmembrane region" description="Helical" evidence="6">
    <location>
        <begin position="236"/>
        <end position="255"/>
    </location>
</feature>
<keyword evidence="5 6" id="KW-0472">Membrane</keyword>
<keyword evidence="4 6" id="KW-1133">Transmembrane helix</keyword>
<evidence type="ECO:0000256" key="6">
    <source>
        <dbReference type="SAM" id="Phobius"/>
    </source>
</evidence>
<gene>
    <name evidence="7" type="ORF">DICVIV_01293</name>
</gene>
<reference evidence="7 8" key="1">
    <citation type="submission" date="2013-11" db="EMBL/GenBank/DDBJ databases">
        <title>Draft genome of the bovine lungworm Dictyocaulus viviparus.</title>
        <authorList>
            <person name="Mitreva M."/>
        </authorList>
    </citation>
    <scope>NUCLEOTIDE SEQUENCE [LARGE SCALE GENOMIC DNA]</scope>
    <source>
        <strain evidence="7 8">HannoverDv2000</strain>
    </source>
</reference>
<feature type="transmembrane region" description="Helical" evidence="6">
    <location>
        <begin position="104"/>
        <end position="126"/>
    </location>
</feature>
<evidence type="ECO:0000256" key="3">
    <source>
        <dbReference type="ARBA" id="ARBA00022692"/>
    </source>
</evidence>
<evidence type="ECO:0000313" key="8">
    <source>
        <dbReference type="Proteomes" id="UP000053766"/>
    </source>
</evidence>
<dbReference type="EMBL" id="KN716164">
    <property type="protein sequence ID" value="KJH52448.1"/>
    <property type="molecule type" value="Genomic_DNA"/>
</dbReference>
<dbReference type="PANTHER" id="PTHR16119:SF17">
    <property type="entry name" value="TRANSMEMBRANE PROTEIN 144"/>
    <property type="match status" value="1"/>
</dbReference>
<comment type="subcellular location">
    <subcellularLocation>
        <location evidence="1">Membrane</location>
        <topology evidence="1">Multi-pass membrane protein</topology>
    </subcellularLocation>
</comment>
<feature type="transmembrane region" description="Helical" evidence="6">
    <location>
        <begin position="208"/>
        <end position="227"/>
    </location>
</feature>
<evidence type="ECO:0000256" key="5">
    <source>
        <dbReference type="ARBA" id="ARBA00023136"/>
    </source>
</evidence>
<proteinExistence type="inferred from homology"/>
<dbReference type="SUPFAM" id="SSF103481">
    <property type="entry name" value="Multidrug resistance efflux transporter EmrE"/>
    <property type="match status" value="1"/>
</dbReference>
<dbReference type="InterPro" id="IPR010651">
    <property type="entry name" value="Sugar_transport"/>
</dbReference>
<reference evidence="8" key="2">
    <citation type="journal article" date="2016" name="Sci. Rep.">
        <title>Dictyocaulus viviparus genome, variome and transcriptome elucidate lungworm biology and support future intervention.</title>
        <authorList>
            <person name="McNulty S.N."/>
            <person name="Strube C."/>
            <person name="Rosa B.A."/>
            <person name="Martin J.C."/>
            <person name="Tyagi R."/>
            <person name="Choi Y.J."/>
            <person name="Wang Q."/>
            <person name="Hallsworth Pepin K."/>
            <person name="Zhang X."/>
            <person name="Ozersky P."/>
            <person name="Wilson R.K."/>
            <person name="Sternberg P.W."/>
            <person name="Gasser R.B."/>
            <person name="Mitreva M."/>
        </authorList>
    </citation>
    <scope>NUCLEOTIDE SEQUENCE [LARGE SCALE GENOMIC DNA]</scope>
    <source>
        <strain evidence="8">HannoverDv2000</strain>
    </source>
</reference>
<dbReference type="PANTHER" id="PTHR16119">
    <property type="entry name" value="TRANSMEMBRANE PROTEIN 144"/>
    <property type="match status" value="1"/>
</dbReference>
<comment type="similarity">
    <text evidence="2">Belongs to the TMEM144 family.</text>
</comment>
<dbReference type="InterPro" id="IPR037185">
    <property type="entry name" value="EmrE-like"/>
</dbReference>
<dbReference type="AlphaFoldDB" id="A0A0D8Y6G1"/>
<evidence type="ECO:0000313" key="7">
    <source>
        <dbReference type="EMBL" id="KJH52448.1"/>
    </source>
</evidence>
<evidence type="ECO:0000256" key="2">
    <source>
        <dbReference type="ARBA" id="ARBA00005731"/>
    </source>
</evidence>
<keyword evidence="8" id="KW-1185">Reference proteome</keyword>
<dbReference type="GO" id="GO:0016020">
    <property type="term" value="C:membrane"/>
    <property type="evidence" value="ECO:0007669"/>
    <property type="project" value="UniProtKB-SubCell"/>
</dbReference>
<protein>
    <submittedName>
        <fullName evidence="7">Uncharacterized protein</fullName>
    </submittedName>
</protein>
<dbReference type="InterPro" id="IPR012435">
    <property type="entry name" value="TMEM144"/>
</dbReference>